<gene>
    <name evidence="2" type="ORF">DK389_31510</name>
</gene>
<dbReference type="Proteomes" id="UP000245926">
    <property type="component" value="Chromosome"/>
</dbReference>
<sequence length="67" mass="6994">MAQQIQPDRPIWPSIPETGLPPRHAPLDKGADRARASKTGLGGPLPPAPQGQPVRAPASDGFASFES</sequence>
<evidence type="ECO:0000313" key="3">
    <source>
        <dbReference type="Proteomes" id="UP000245926"/>
    </source>
</evidence>
<dbReference type="AlphaFoldDB" id="A0A2U8WFW4"/>
<feature type="region of interest" description="Disordered" evidence="1">
    <location>
        <begin position="1"/>
        <end position="67"/>
    </location>
</feature>
<proteinExistence type="predicted"/>
<reference evidence="3" key="1">
    <citation type="submission" date="2018-05" db="EMBL/GenBank/DDBJ databases">
        <title>Complete Genome Sequence of Methylobacterium sp. 17SD2-17.</title>
        <authorList>
            <person name="Srinivasan S."/>
        </authorList>
    </citation>
    <scope>NUCLEOTIDE SEQUENCE [LARGE SCALE GENOMIC DNA]</scope>
    <source>
        <strain evidence="3">17SD2-17</strain>
    </source>
</reference>
<evidence type="ECO:0000313" key="2">
    <source>
        <dbReference type="EMBL" id="AWN44216.1"/>
    </source>
</evidence>
<dbReference type="OrthoDB" id="8005566at2"/>
<dbReference type="KEGG" id="mets:DK389_31510"/>
<dbReference type="EMBL" id="CP029550">
    <property type="protein sequence ID" value="AWN44216.1"/>
    <property type="molecule type" value="Genomic_DNA"/>
</dbReference>
<feature type="compositionally biased region" description="Basic and acidic residues" evidence="1">
    <location>
        <begin position="25"/>
        <end position="35"/>
    </location>
</feature>
<protein>
    <submittedName>
        <fullName evidence="2">Uncharacterized protein</fullName>
    </submittedName>
</protein>
<keyword evidence="3" id="KW-1185">Reference proteome</keyword>
<name>A0A2U8WFW4_9HYPH</name>
<evidence type="ECO:0000256" key="1">
    <source>
        <dbReference type="SAM" id="MobiDB-lite"/>
    </source>
</evidence>
<accession>A0A2U8WFW4</accession>
<dbReference type="RefSeq" id="WP_109895750.1">
    <property type="nucleotide sequence ID" value="NZ_CP029550.1"/>
</dbReference>
<organism evidence="2 3">
    <name type="scientific">Methylobacterium durans</name>
    <dbReference type="NCBI Taxonomy" id="2202825"/>
    <lineage>
        <taxon>Bacteria</taxon>
        <taxon>Pseudomonadati</taxon>
        <taxon>Pseudomonadota</taxon>
        <taxon>Alphaproteobacteria</taxon>
        <taxon>Hyphomicrobiales</taxon>
        <taxon>Methylobacteriaceae</taxon>
        <taxon>Methylobacterium</taxon>
    </lineage>
</organism>